<dbReference type="Proteomes" id="UP000557566">
    <property type="component" value="Unassembled WGS sequence"/>
</dbReference>
<organism evidence="2 3">
    <name type="scientific">Ophiocordyceps sinensis</name>
    <dbReference type="NCBI Taxonomy" id="72228"/>
    <lineage>
        <taxon>Eukaryota</taxon>
        <taxon>Fungi</taxon>
        <taxon>Dikarya</taxon>
        <taxon>Ascomycota</taxon>
        <taxon>Pezizomycotina</taxon>
        <taxon>Sordariomycetes</taxon>
        <taxon>Hypocreomycetidae</taxon>
        <taxon>Hypocreales</taxon>
        <taxon>Ophiocordycipitaceae</taxon>
        <taxon>Ophiocordyceps</taxon>
    </lineage>
</organism>
<dbReference type="AlphaFoldDB" id="A0A8H4V6U2"/>
<dbReference type="EMBL" id="JAAVMX010000003">
    <property type="protein sequence ID" value="KAF4510079.1"/>
    <property type="molecule type" value="Genomic_DNA"/>
</dbReference>
<sequence length="283" mass="28944">MSRNGGRLKLENRWGVLIDDGPAPDGSDKLAAAYALKIASGVSSLVCEIFDRLAVGAGLARGNAVKSPVEGSMYPVPSPKGFNMSLGDAILTNLDPLPLPLPALGINWVSSNPKSSNVESRLPCEDESSKYAALSPGLANGDDDVPHVSGMAALEAYDPRDLAGGLSSWIGETKEALEYMVDSPRRLDGGGPRTALLLGGAGGLAMAATGKSGIVPTDVPTDEVVHLDESSGGDMASYPSIDSCGLPGKLERETKKGIGSRDWDGSNVGGTRIGRGGGLLGSG</sequence>
<feature type="compositionally biased region" description="Gly residues" evidence="1">
    <location>
        <begin position="267"/>
        <end position="283"/>
    </location>
</feature>
<protein>
    <submittedName>
        <fullName evidence="2">Uncharacterized protein</fullName>
    </submittedName>
</protein>
<keyword evidence="3" id="KW-1185">Reference proteome</keyword>
<gene>
    <name evidence="2" type="ORF">G6O67_001999</name>
</gene>
<reference evidence="2 3" key="1">
    <citation type="journal article" date="2020" name="Genome Biol. Evol.">
        <title>A new high-quality draft genome assembly of the Chinese cordyceps Ophiocordyceps sinensis.</title>
        <authorList>
            <person name="Shu R."/>
            <person name="Zhang J."/>
            <person name="Meng Q."/>
            <person name="Zhang H."/>
            <person name="Zhou G."/>
            <person name="Li M."/>
            <person name="Wu P."/>
            <person name="Zhao Y."/>
            <person name="Chen C."/>
            <person name="Qin Q."/>
        </authorList>
    </citation>
    <scope>NUCLEOTIDE SEQUENCE [LARGE SCALE GENOMIC DNA]</scope>
    <source>
        <strain evidence="2 3">IOZ07</strain>
    </source>
</reference>
<proteinExistence type="predicted"/>
<evidence type="ECO:0000313" key="3">
    <source>
        <dbReference type="Proteomes" id="UP000557566"/>
    </source>
</evidence>
<accession>A0A8H4V6U2</accession>
<name>A0A8H4V6U2_9HYPO</name>
<feature type="compositionally biased region" description="Basic and acidic residues" evidence="1">
    <location>
        <begin position="253"/>
        <end position="264"/>
    </location>
</feature>
<evidence type="ECO:0000256" key="1">
    <source>
        <dbReference type="SAM" id="MobiDB-lite"/>
    </source>
</evidence>
<comment type="caution">
    <text evidence="2">The sequence shown here is derived from an EMBL/GenBank/DDBJ whole genome shotgun (WGS) entry which is preliminary data.</text>
</comment>
<feature type="region of interest" description="Disordered" evidence="1">
    <location>
        <begin position="228"/>
        <end position="247"/>
    </location>
</feature>
<feature type="region of interest" description="Disordered" evidence="1">
    <location>
        <begin position="253"/>
        <end position="283"/>
    </location>
</feature>
<evidence type="ECO:0000313" key="2">
    <source>
        <dbReference type="EMBL" id="KAF4510079.1"/>
    </source>
</evidence>